<evidence type="ECO:0000313" key="3">
    <source>
        <dbReference type="EMBL" id="UZK52903.1"/>
    </source>
</evidence>
<keyword evidence="4" id="KW-1185">Reference proteome</keyword>
<evidence type="ECO:0008006" key="5">
    <source>
        <dbReference type="Google" id="ProtNLM"/>
    </source>
</evidence>
<evidence type="ECO:0000313" key="4">
    <source>
        <dbReference type="Proteomes" id="UP001164963"/>
    </source>
</evidence>
<evidence type="ECO:0000256" key="1">
    <source>
        <dbReference type="SAM" id="Coils"/>
    </source>
</evidence>
<organism evidence="3 4">
    <name type="scientific">Streptomyces drozdowiczii</name>
    <dbReference type="NCBI Taxonomy" id="202862"/>
    <lineage>
        <taxon>Bacteria</taxon>
        <taxon>Bacillati</taxon>
        <taxon>Actinomycetota</taxon>
        <taxon>Actinomycetes</taxon>
        <taxon>Kitasatosporales</taxon>
        <taxon>Streptomycetaceae</taxon>
        <taxon>Streptomyces</taxon>
    </lineage>
</organism>
<accession>A0ABY6PL01</accession>
<feature type="compositionally biased region" description="Basic residues" evidence="2">
    <location>
        <begin position="70"/>
        <end position="81"/>
    </location>
</feature>
<feature type="compositionally biased region" description="Pro residues" evidence="2">
    <location>
        <begin position="83"/>
        <end position="97"/>
    </location>
</feature>
<sequence length="128" mass="13671">MNNADSASQSVRTMYAERFATDLTDNRAEQKELTAQIERLRGRLEQLRADETWLTGMQAALPGETAPHGRAAHRAPGRSRPKVTPPPAPPSRAPGPPGARRRGRPGPGPAAGRRPPPRPLPCTSSSAA</sequence>
<dbReference type="EMBL" id="CP098740">
    <property type="protein sequence ID" value="UZK52903.1"/>
    <property type="molecule type" value="Genomic_DNA"/>
</dbReference>
<feature type="coiled-coil region" evidence="1">
    <location>
        <begin position="23"/>
        <end position="50"/>
    </location>
</feature>
<reference evidence="3" key="1">
    <citation type="journal article" date="2022" name="Front. Microbiol.">
        <title>Mirubactin C rescues the lethal effect of cell wall biosynthesis mutations in Bacillus subtilis.</title>
        <authorList>
            <person name="Kepplinger B."/>
            <person name="Wen X."/>
            <person name="Tyler A.R."/>
            <person name="Kim B.Y."/>
            <person name="Brown J."/>
            <person name="Banks P."/>
            <person name="Dashti Y."/>
            <person name="Mackenzie E.S."/>
            <person name="Wills C."/>
            <person name="Kawai Y."/>
            <person name="Waldron K.J."/>
            <person name="Allenby N.E.E."/>
            <person name="Wu L.J."/>
            <person name="Hall M.J."/>
            <person name="Errington J."/>
        </authorList>
    </citation>
    <scope>NUCLEOTIDE SEQUENCE</scope>
    <source>
        <strain evidence="3">MDA8-470</strain>
    </source>
</reference>
<dbReference type="Proteomes" id="UP001164963">
    <property type="component" value="Chromosome"/>
</dbReference>
<proteinExistence type="predicted"/>
<gene>
    <name evidence="3" type="ORF">NEH16_01145</name>
</gene>
<feature type="region of interest" description="Disordered" evidence="2">
    <location>
        <begin position="55"/>
        <end position="128"/>
    </location>
</feature>
<name>A0ABY6PL01_9ACTN</name>
<evidence type="ECO:0000256" key="2">
    <source>
        <dbReference type="SAM" id="MobiDB-lite"/>
    </source>
</evidence>
<protein>
    <recommendedName>
        <fullName evidence="5">Transposase</fullName>
    </recommendedName>
</protein>
<keyword evidence="1" id="KW-0175">Coiled coil</keyword>
<dbReference type="RefSeq" id="WP_265538518.1">
    <property type="nucleotide sequence ID" value="NZ_CP098740.1"/>
</dbReference>